<dbReference type="SUPFAM" id="SSF46785">
    <property type="entry name" value="Winged helix' DNA-binding domain"/>
    <property type="match status" value="1"/>
</dbReference>
<proteinExistence type="predicted"/>
<dbReference type="Gene3D" id="1.10.10.10">
    <property type="entry name" value="Winged helix-like DNA-binding domain superfamily/Winged helix DNA-binding domain"/>
    <property type="match status" value="1"/>
</dbReference>
<dbReference type="InterPro" id="IPR036388">
    <property type="entry name" value="WH-like_DNA-bd_sf"/>
</dbReference>
<gene>
    <name evidence="1" type="ORF">EII27_00450</name>
</gene>
<evidence type="ECO:0000313" key="1">
    <source>
        <dbReference type="EMBL" id="RRD28702.1"/>
    </source>
</evidence>
<name>A0A3P1V3C6_9FUSO</name>
<organism evidence="1 2">
    <name type="scientific">Fusobacterium canifelinum</name>
    <dbReference type="NCBI Taxonomy" id="285729"/>
    <lineage>
        <taxon>Bacteria</taxon>
        <taxon>Fusobacteriati</taxon>
        <taxon>Fusobacteriota</taxon>
        <taxon>Fusobacteriia</taxon>
        <taxon>Fusobacteriales</taxon>
        <taxon>Fusobacteriaceae</taxon>
        <taxon>Fusobacterium</taxon>
    </lineage>
</organism>
<dbReference type="RefSeq" id="WP_124794730.1">
    <property type="nucleotide sequence ID" value="NZ_RQYY01000001.1"/>
</dbReference>
<reference evidence="1 2" key="1">
    <citation type="submission" date="2018-11" db="EMBL/GenBank/DDBJ databases">
        <title>Genomes From Bacteria Associated with the Canine Oral Cavity: a Test Case for Automated Genome-Based Taxonomic Assignment.</title>
        <authorList>
            <person name="Coil D.A."/>
            <person name="Jospin G."/>
            <person name="Darling A.E."/>
            <person name="Wallis C."/>
            <person name="Davis I.J."/>
            <person name="Harris S."/>
            <person name="Eisen J.A."/>
            <person name="Holcombe L.J."/>
            <person name="O'Flynn C."/>
        </authorList>
    </citation>
    <scope>NUCLEOTIDE SEQUENCE [LARGE SCALE GENOMIC DNA]</scope>
    <source>
        <strain evidence="1 2">OH4460_COT-188</strain>
    </source>
</reference>
<sequence>MTELEIKIIKFLLSSAVYSENAIMKNLGIDSDTLNKSFKILEENGYLESYEDFMKRESLNEEGDCCKTKKDSNCSSCCSSSSCDSHSCSSDSSCCDSNIFSDLKDFSKIKVITMKAVDNFS</sequence>
<dbReference type="EMBL" id="RQYY01000001">
    <property type="protein sequence ID" value="RRD28702.1"/>
    <property type="molecule type" value="Genomic_DNA"/>
</dbReference>
<dbReference type="InterPro" id="IPR036390">
    <property type="entry name" value="WH_DNA-bd_sf"/>
</dbReference>
<accession>A0A3P1V3C6</accession>
<dbReference type="AlphaFoldDB" id="A0A3P1V3C6"/>
<dbReference type="Proteomes" id="UP000281534">
    <property type="component" value="Unassembled WGS sequence"/>
</dbReference>
<evidence type="ECO:0000313" key="2">
    <source>
        <dbReference type="Proteomes" id="UP000281534"/>
    </source>
</evidence>
<protein>
    <submittedName>
        <fullName evidence="1">Uncharacterized protein</fullName>
    </submittedName>
</protein>
<comment type="caution">
    <text evidence="1">The sequence shown here is derived from an EMBL/GenBank/DDBJ whole genome shotgun (WGS) entry which is preliminary data.</text>
</comment>
<dbReference type="OrthoDB" id="90679at2"/>